<gene>
    <name evidence="2" type="ORF">QRD43_19590</name>
</gene>
<evidence type="ECO:0000313" key="2">
    <source>
        <dbReference type="EMBL" id="MDL5034112.1"/>
    </source>
</evidence>
<sequence length="235" mass="25100">MRHPSAAAVVLACLFAASPGLAGAQAAPRTLETLGLAVGQSADEVDSITRALGYVLLSRKTLPAAAGMPAHVAEVFYVRRSPQGERQAAIGIGFGPLTGKALVIAREETLDKPRAVSAARAEMVQKYGPALPSEGGLHELHWAALKDWSSPNSVSKCWPAAYPVVSYQQDLPGHRHCRSGVEVLLGKGASTFSVLRLSLADFDRYVSEWGAYARQLREAQHADLKRTQSRPAPKP</sequence>
<organism evidence="2 3">
    <name type="scientific">Roseateles subflavus</name>
    <dbReference type="NCBI Taxonomy" id="3053353"/>
    <lineage>
        <taxon>Bacteria</taxon>
        <taxon>Pseudomonadati</taxon>
        <taxon>Pseudomonadota</taxon>
        <taxon>Betaproteobacteria</taxon>
        <taxon>Burkholderiales</taxon>
        <taxon>Sphaerotilaceae</taxon>
        <taxon>Roseateles</taxon>
    </lineage>
</organism>
<feature type="chain" id="PRO_5045761891" evidence="1">
    <location>
        <begin position="23"/>
        <end position="235"/>
    </location>
</feature>
<protein>
    <submittedName>
        <fullName evidence="2">Uncharacterized protein</fullName>
    </submittedName>
</protein>
<dbReference type="RefSeq" id="WP_285984182.1">
    <property type="nucleotide sequence ID" value="NZ_JASVDS010000006.1"/>
</dbReference>
<keyword evidence="1" id="KW-0732">Signal</keyword>
<keyword evidence="3" id="KW-1185">Reference proteome</keyword>
<name>A0ABT7LMM4_9BURK</name>
<comment type="caution">
    <text evidence="2">The sequence shown here is derived from an EMBL/GenBank/DDBJ whole genome shotgun (WGS) entry which is preliminary data.</text>
</comment>
<evidence type="ECO:0000313" key="3">
    <source>
        <dbReference type="Proteomes" id="UP001238603"/>
    </source>
</evidence>
<evidence type="ECO:0000256" key="1">
    <source>
        <dbReference type="SAM" id="SignalP"/>
    </source>
</evidence>
<reference evidence="2 3" key="1">
    <citation type="submission" date="2023-06" db="EMBL/GenBank/DDBJ databases">
        <title>Pelomonas sp. APW6 16S ribosomal RNA gene genome sequencing and assembly.</title>
        <authorList>
            <person name="Woo H."/>
        </authorList>
    </citation>
    <scope>NUCLEOTIDE SEQUENCE [LARGE SCALE GENOMIC DNA]</scope>
    <source>
        <strain evidence="2 3">APW6</strain>
    </source>
</reference>
<accession>A0ABT7LMM4</accession>
<dbReference type="Proteomes" id="UP001238603">
    <property type="component" value="Unassembled WGS sequence"/>
</dbReference>
<feature type="signal peptide" evidence="1">
    <location>
        <begin position="1"/>
        <end position="22"/>
    </location>
</feature>
<proteinExistence type="predicted"/>
<dbReference type="EMBL" id="JASVDS010000006">
    <property type="protein sequence ID" value="MDL5034112.1"/>
    <property type="molecule type" value="Genomic_DNA"/>
</dbReference>